<dbReference type="GO" id="GO:0045989">
    <property type="term" value="P:positive regulation of striated muscle contraction"/>
    <property type="evidence" value="ECO:0007669"/>
    <property type="project" value="UniProtKB-ARBA"/>
</dbReference>
<feature type="domain" description="Ig-like" evidence="6">
    <location>
        <begin position="281"/>
        <end position="369"/>
    </location>
</feature>
<dbReference type="GO" id="GO:0060298">
    <property type="term" value="P:positive regulation of sarcomere organization"/>
    <property type="evidence" value="ECO:0007669"/>
    <property type="project" value="UniProtKB-ARBA"/>
</dbReference>
<dbReference type="PROSITE" id="PS50835">
    <property type="entry name" value="IG_LIKE"/>
    <property type="match status" value="3"/>
</dbReference>
<dbReference type="Proteomes" id="UP000018467">
    <property type="component" value="Unassembled WGS sequence"/>
</dbReference>
<keyword evidence="4" id="KW-1015">Disulfide bond</keyword>
<dbReference type="PANTHER" id="PTHR45080">
    <property type="entry name" value="CONTACTIN 5"/>
    <property type="match status" value="1"/>
</dbReference>
<evidence type="ECO:0000256" key="2">
    <source>
        <dbReference type="ARBA" id="ARBA00022490"/>
    </source>
</evidence>
<feature type="domain" description="Ig-like" evidence="6">
    <location>
        <begin position="25"/>
        <end position="107"/>
    </location>
</feature>
<proteinExistence type="predicted"/>
<accession>A0A3B1J4R1</accession>
<reference evidence="8" key="2">
    <citation type="journal article" date="2014" name="Nat. Commun.">
        <title>The cavefish genome reveals candidate genes for eye loss.</title>
        <authorList>
            <person name="McGaugh S.E."/>
            <person name="Gross J.B."/>
            <person name="Aken B."/>
            <person name="Blin M."/>
            <person name="Borowsky R."/>
            <person name="Chalopin D."/>
            <person name="Hinaux H."/>
            <person name="Jeffery W.R."/>
            <person name="Keene A."/>
            <person name="Ma L."/>
            <person name="Minx P."/>
            <person name="Murphy D."/>
            <person name="O'Quin K.E."/>
            <person name="Retaux S."/>
            <person name="Rohner N."/>
            <person name="Searle S.M."/>
            <person name="Stahl B.A."/>
            <person name="Tabin C."/>
            <person name="Volff J.N."/>
            <person name="Yoshizawa M."/>
            <person name="Warren W.C."/>
        </authorList>
    </citation>
    <scope>NUCLEOTIDE SEQUENCE [LARGE SCALE GENOMIC DNA]</scope>
    <source>
        <strain evidence="8">female</strain>
    </source>
</reference>
<dbReference type="SMART" id="SM00409">
    <property type="entry name" value="IG"/>
    <property type="match status" value="3"/>
</dbReference>
<dbReference type="SMART" id="SM00408">
    <property type="entry name" value="IGc2"/>
    <property type="match status" value="3"/>
</dbReference>
<evidence type="ECO:0000259" key="6">
    <source>
        <dbReference type="PROSITE" id="PS50835"/>
    </source>
</evidence>
<keyword evidence="2" id="KW-0963">Cytoplasm</keyword>
<protein>
    <recommendedName>
        <fullName evidence="6">Ig-like domain-containing protein</fullName>
    </recommendedName>
</protein>
<dbReference type="GO" id="GO:0005886">
    <property type="term" value="C:plasma membrane"/>
    <property type="evidence" value="ECO:0007669"/>
    <property type="project" value="TreeGrafter"/>
</dbReference>
<dbReference type="GeneTree" id="ENSGT01110000267173"/>
<dbReference type="InterPro" id="IPR003599">
    <property type="entry name" value="Ig_sub"/>
</dbReference>
<evidence type="ECO:0000313" key="7">
    <source>
        <dbReference type="Ensembl" id="ENSAMXP00000037262.1"/>
    </source>
</evidence>
<dbReference type="FunFam" id="2.60.40.10:FF:000107">
    <property type="entry name" value="Myosin, light chain kinase a"/>
    <property type="match status" value="1"/>
</dbReference>
<evidence type="ECO:0000313" key="8">
    <source>
        <dbReference type="Proteomes" id="UP000018467"/>
    </source>
</evidence>
<dbReference type="Pfam" id="PF07679">
    <property type="entry name" value="I-set"/>
    <property type="match status" value="3"/>
</dbReference>
<dbReference type="InterPro" id="IPR036179">
    <property type="entry name" value="Ig-like_dom_sf"/>
</dbReference>
<dbReference type="InterPro" id="IPR013783">
    <property type="entry name" value="Ig-like_fold"/>
</dbReference>
<dbReference type="FunFam" id="2.60.40.10:FF:000425">
    <property type="entry name" value="Myosin light chain kinase"/>
    <property type="match status" value="1"/>
</dbReference>
<evidence type="ECO:0000256" key="1">
    <source>
        <dbReference type="ARBA" id="ARBA00004496"/>
    </source>
</evidence>
<dbReference type="GO" id="GO:0003007">
    <property type="term" value="P:heart morphogenesis"/>
    <property type="evidence" value="ECO:0007669"/>
    <property type="project" value="UniProtKB-ARBA"/>
</dbReference>
<dbReference type="AlphaFoldDB" id="A0A3B1J4R1"/>
<dbReference type="Gene3D" id="2.60.40.10">
    <property type="entry name" value="Immunoglobulins"/>
    <property type="match status" value="4"/>
</dbReference>
<evidence type="ECO:0000256" key="4">
    <source>
        <dbReference type="ARBA" id="ARBA00023157"/>
    </source>
</evidence>
<dbReference type="GO" id="GO:0005737">
    <property type="term" value="C:cytoplasm"/>
    <property type="evidence" value="ECO:0007669"/>
    <property type="project" value="UniProtKB-SubCell"/>
</dbReference>
<dbReference type="GO" id="GO:0007156">
    <property type="term" value="P:homophilic cell adhesion via plasma membrane adhesion molecules"/>
    <property type="evidence" value="ECO:0007669"/>
    <property type="project" value="TreeGrafter"/>
</dbReference>
<name>A0A3B1J4R1_ASTMX</name>
<evidence type="ECO:0000256" key="5">
    <source>
        <dbReference type="ARBA" id="ARBA00023319"/>
    </source>
</evidence>
<organism evidence="7 8">
    <name type="scientific">Astyanax mexicanus</name>
    <name type="common">Blind cave fish</name>
    <name type="synonym">Astyanax fasciatus mexicanus</name>
    <dbReference type="NCBI Taxonomy" id="7994"/>
    <lineage>
        <taxon>Eukaryota</taxon>
        <taxon>Metazoa</taxon>
        <taxon>Chordata</taxon>
        <taxon>Craniata</taxon>
        <taxon>Vertebrata</taxon>
        <taxon>Euteleostomi</taxon>
        <taxon>Actinopterygii</taxon>
        <taxon>Neopterygii</taxon>
        <taxon>Teleostei</taxon>
        <taxon>Ostariophysi</taxon>
        <taxon>Characiformes</taxon>
        <taxon>Characoidei</taxon>
        <taxon>Acestrorhamphidae</taxon>
        <taxon>Acestrorhamphinae</taxon>
        <taxon>Astyanax</taxon>
    </lineage>
</organism>
<keyword evidence="8" id="KW-1185">Reference proteome</keyword>
<dbReference type="FunFam" id="2.60.40.10:FF:000032">
    <property type="entry name" value="palladin isoform X1"/>
    <property type="match status" value="1"/>
</dbReference>
<dbReference type="InterPro" id="IPR003598">
    <property type="entry name" value="Ig_sub2"/>
</dbReference>
<evidence type="ECO:0000256" key="3">
    <source>
        <dbReference type="ARBA" id="ARBA00022729"/>
    </source>
</evidence>
<sequence>MSTTSVQSVDVLLQTGWAEASPGAPALLVRMRDVIVRLGEMAEFSCSFDGQPLTEIVWDHNGDMVVRTEDKYTLVINDVRKELEGEYSCTASNRLGKSTCTSYLHVKPPYFTKPIEPMQCTVGGNAVFEYRVAGVPLPSVQWLKDSCHIQPGKFCNMVNNVDGSGFLKIINVQKNDSGLYSCRASNLRGEASCSADLIVFLGTVSMSQMQFERQKTTYESSVYEQTTEQTSESSLFRGNLSAQTTALHESKKETSGKYSCEVSNAYGSDICHCQVTQQNPPTFITTLTPTAVGEGERLSLSCNVTGSPPLNIQWMKDRREVTSSATTKITFTDGAASLVIDKASKTDAGDYLCKASNSAGSTFSKTKVTIKGTLWI</sequence>
<dbReference type="GO" id="GO:0055013">
    <property type="term" value="P:cardiac muscle cell development"/>
    <property type="evidence" value="ECO:0007669"/>
    <property type="project" value="UniProtKB-ARBA"/>
</dbReference>
<dbReference type="InterPro" id="IPR050958">
    <property type="entry name" value="Cell_Adh-Cytoskel_Orgn"/>
</dbReference>
<reference evidence="7" key="4">
    <citation type="submission" date="2025-09" db="UniProtKB">
        <authorList>
            <consortium name="Ensembl"/>
        </authorList>
    </citation>
    <scope>IDENTIFICATION</scope>
</reference>
<keyword evidence="5" id="KW-0393">Immunoglobulin domain</keyword>
<comment type="subcellular location">
    <subcellularLocation>
        <location evidence="1">Cytoplasm</location>
    </subcellularLocation>
</comment>
<dbReference type="Ensembl" id="ENSAMXT00000041619.1">
    <property type="protein sequence ID" value="ENSAMXP00000037262.1"/>
    <property type="gene ID" value="ENSAMXG00000032661.1"/>
</dbReference>
<keyword evidence="3" id="KW-0732">Signal</keyword>
<dbReference type="PANTHER" id="PTHR45080:SF8">
    <property type="entry name" value="IG-LIKE DOMAIN-CONTAINING PROTEIN"/>
    <property type="match status" value="1"/>
</dbReference>
<dbReference type="CDD" id="cd00096">
    <property type="entry name" value="Ig"/>
    <property type="match status" value="1"/>
</dbReference>
<reference evidence="7" key="3">
    <citation type="submission" date="2025-08" db="UniProtKB">
        <authorList>
            <consortium name="Ensembl"/>
        </authorList>
    </citation>
    <scope>IDENTIFICATION</scope>
</reference>
<dbReference type="InterPro" id="IPR013098">
    <property type="entry name" value="Ig_I-set"/>
</dbReference>
<dbReference type="InterPro" id="IPR007110">
    <property type="entry name" value="Ig-like_dom"/>
</dbReference>
<dbReference type="Bgee" id="ENSAMXG00000032661">
    <property type="expression patterns" value="Expressed in muscle tissue and 6 other cell types or tissues"/>
</dbReference>
<reference evidence="8" key="1">
    <citation type="submission" date="2013-03" db="EMBL/GenBank/DDBJ databases">
        <authorList>
            <person name="Jeffery W."/>
            <person name="Warren W."/>
            <person name="Wilson R.K."/>
        </authorList>
    </citation>
    <scope>NUCLEOTIDE SEQUENCE</scope>
    <source>
        <strain evidence="8">female</strain>
    </source>
</reference>
<dbReference type="SUPFAM" id="SSF48726">
    <property type="entry name" value="Immunoglobulin"/>
    <property type="match status" value="4"/>
</dbReference>
<feature type="domain" description="Ig-like" evidence="6">
    <location>
        <begin position="118"/>
        <end position="198"/>
    </location>
</feature>